<dbReference type="OrthoDB" id="416253at2759"/>
<accession>A0A1C7MJM3</accession>
<dbReference type="Pfam" id="PF00248">
    <property type="entry name" value="Aldo_ket_red"/>
    <property type="match status" value="1"/>
</dbReference>
<dbReference type="GO" id="GO:0016491">
    <property type="term" value="F:oxidoreductase activity"/>
    <property type="evidence" value="ECO:0007669"/>
    <property type="project" value="InterPro"/>
</dbReference>
<dbReference type="InterPro" id="IPR023210">
    <property type="entry name" value="NADP_OxRdtase_dom"/>
</dbReference>
<comment type="caution">
    <text evidence="2">The sequence shown here is derived from an EMBL/GenBank/DDBJ whole genome shotgun (WGS) entry which is preliminary data.</text>
</comment>
<feature type="domain" description="NADP-dependent oxidoreductase" evidence="1">
    <location>
        <begin position="4"/>
        <end position="218"/>
    </location>
</feature>
<dbReference type="STRING" id="5627.A0A1C7MJM3"/>
<gene>
    <name evidence="2" type="primary">GCY1_0</name>
    <name evidence="2" type="ORF">A0H81_03808</name>
</gene>
<organism evidence="2 3">
    <name type="scientific">Grifola frondosa</name>
    <name type="common">Maitake</name>
    <name type="synonym">Polyporus frondosus</name>
    <dbReference type="NCBI Taxonomy" id="5627"/>
    <lineage>
        <taxon>Eukaryota</taxon>
        <taxon>Fungi</taxon>
        <taxon>Dikarya</taxon>
        <taxon>Basidiomycota</taxon>
        <taxon>Agaricomycotina</taxon>
        <taxon>Agaricomycetes</taxon>
        <taxon>Polyporales</taxon>
        <taxon>Grifolaceae</taxon>
        <taxon>Grifola</taxon>
    </lineage>
</organism>
<dbReference type="Gene3D" id="3.20.20.100">
    <property type="entry name" value="NADP-dependent oxidoreductase domain"/>
    <property type="match status" value="1"/>
</dbReference>
<evidence type="ECO:0000313" key="2">
    <source>
        <dbReference type="EMBL" id="OBZ77030.1"/>
    </source>
</evidence>
<dbReference type="SUPFAM" id="SSF51430">
    <property type="entry name" value="NAD(P)-linked oxidoreductase"/>
    <property type="match status" value="1"/>
</dbReference>
<dbReference type="CDD" id="cd19071">
    <property type="entry name" value="AKR_AKR1-5-like"/>
    <property type="match status" value="1"/>
</dbReference>
<dbReference type="InterPro" id="IPR018170">
    <property type="entry name" value="Aldo/ket_reductase_CS"/>
</dbReference>
<protein>
    <submittedName>
        <fullName evidence="2">Glycerol 2-dehydrogenase (NADP(+))</fullName>
    </submittedName>
</protein>
<dbReference type="PRINTS" id="PR00069">
    <property type="entry name" value="ALDKETRDTASE"/>
</dbReference>
<dbReference type="EMBL" id="LUGG01000003">
    <property type="protein sequence ID" value="OBZ77030.1"/>
    <property type="molecule type" value="Genomic_DNA"/>
</dbReference>
<proteinExistence type="predicted"/>
<keyword evidence="3" id="KW-1185">Reference proteome</keyword>
<name>A0A1C7MJM3_GRIFR</name>
<sequence length="517" mass="57621">MPAVGLGGWGGITTEDRENSTTWMLTALKSGYRLIDTAWIYGTEKATGRAIRLSGIPREDIWITTKLHMSHGGQVEKYFQEISTTWDTITSIWFVDLLVSANSGLIFTFRQYLMHWPQAALYDKDVPEPLDAEGQTIVVDSPTFNETWAEMEKIYESGRAKAIGVSNFSVKNLEKLLTTAKIVPAINQVEMHPYLIQQDLKDFCDKKGIVITAYTPTGYKNVVLAWHLARGVSVVPKSSNLQHQKDNLDLPTLDPEDVKRILHSTATNACATRRMRRGRCLAGRRIFTSSRAELGTIHMISFYGVEYHSRGVWTYVSAVSDESSLDSRRCGAADALILRLDGIDLAQGNKFVARLTWTSGADDIAVVHVSLVSLLHVKPHMLPSLLSNSLTASSFTSSHIQFPPPSALMSDDREAKKLEKLMANEAKADKKNLDHAIKGFQKAEKALINVSRLETEARQSLETQTEHQVHLAKEVQQLQTDLESFQRTKDANTKERDMRLAAAQVQFAQAQPAAPVV</sequence>
<dbReference type="InterPro" id="IPR036812">
    <property type="entry name" value="NAD(P)_OxRdtase_dom_sf"/>
</dbReference>
<evidence type="ECO:0000259" key="1">
    <source>
        <dbReference type="Pfam" id="PF00248"/>
    </source>
</evidence>
<dbReference type="InterPro" id="IPR020471">
    <property type="entry name" value="AKR"/>
</dbReference>
<dbReference type="PANTHER" id="PTHR11732">
    <property type="entry name" value="ALDO/KETO REDUCTASE"/>
    <property type="match status" value="1"/>
</dbReference>
<dbReference type="Proteomes" id="UP000092993">
    <property type="component" value="Unassembled WGS sequence"/>
</dbReference>
<evidence type="ECO:0000313" key="3">
    <source>
        <dbReference type="Proteomes" id="UP000092993"/>
    </source>
</evidence>
<dbReference type="AlphaFoldDB" id="A0A1C7MJM3"/>
<reference evidence="2 3" key="1">
    <citation type="submission" date="2016-03" db="EMBL/GenBank/DDBJ databases">
        <title>Whole genome sequencing of Grifola frondosa 9006-11.</title>
        <authorList>
            <person name="Min B."/>
            <person name="Park H."/>
            <person name="Kim J.-G."/>
            <person name="Cho H."/>
            <person name="Oh Y.-L."/>
            <person name="Kong W.-S."/>
            <person name="Choi I.-G."/>
        </authorList>
    </citation>
    <scope>NUCLEOTIDE SEQUENCE [LARGE SCALE GENOMIC DNA]</scope>
    <source>
        <strain evidence="2 3">9006-11</strain>
    </source>
</reference>
<dbReference type="PROSITE" id="PS00062">
    <property type="entry name" value="ALDOKETO_REDUCTASE_2"/>
    <property type="match status" value="1"/>
</dbReference>